<accession>A0ACC0JN76</accession>
<keyword evidence="2" id="KW-1185">Reference proteome</keyword>
<name>A0ACC0JN76_CHOFU</name>
<organism evidence="1 2">
    <name type="scientific">Choristoneura fumiferana</name>
    <name type="common">Spruce budworm moth</name>
    <name type="synonym">Archips fumiferana</name>
    <dbReference type="NCBI Taxonomy" id="7141"/>
    <lineage>
        <taxon>Eukaryota</taxon>
        <taxon>Metazoa</taxon>
        <taxon>Ecdysozoa</taxon>
        <taxon>Arthropoda</taxon>
        <taxon>Hexapoda</taxon>
        <taxon>Insecta</taxon>
        <taxon>Pterygota</taxon>
        <taxon>Neoptera</taxon>
        <taxon>Endopterygota</taxon>
        <taxon>Lepidoptera</taxon>
        <taxon>Glossata</taxon>
        <taxon>Ditrysia</taxon>
        <taxon>Tortricoidea</taxon>
        <taxon>Tortricidae</taxon>
        <taxon>Tortricinae</taxon>
        <taxon>Choristoneura</taxon>
    </lineage>
</organism>
<dbReference type="Proteomes" id="UP001064048">
    <property type="component" value="Chromosome 19"/>
</dbReference>
<gene>
    <name evidence="1" type="ORF">MSG28_011406</name>
</gene>
<comment type="caution">
    <text evidence="1">The sequence shown here is derived from an EMBL/GenBank/DDBJ whole genome shotgun (WGS) entry which is preliminary data.</text>
</comment>
<proteinExistence type="predicted"/>
<protein>
    <submittedName>
        <fullName evidence="1">Uncharacterized protein</fullName>
    </submittedName>
</protein>
<reference evidence="1 2" key="1">
    <citation type="journal article" date="2022" name="Genome Biol. Evol.">
        <title>The Spruce Budworm Genome: Reconstructing the Evolutionary History of Antifreeze Proteins.</title>
        <authorList>
            <person name="Beliveau C."/>
            <person name="Gagne P."/>
            <person name="Picq S."/>
            <person name="Vernygora O."/>
            <person name="Keeling C.I."/>
            <person name="Pinkney K."/>
            <person name="Doucet D."/>
            <person name="Wen F."/>
            <person name="Johnston J.S."/>
            <person name="Maaroufi H."/>
            <person name="Boyle B."/>
            <person name="Laroche J."/>
            <person name="Dewar K."/>
            <person name="Juretic N."/>
            <person name="Blackburn G."/>
            <person name="Nisole A."/>
            <person name="Brunet B."/>
            <person name="Brandao M."/>
            <person name="Lumley L."/>
            <person name="Duan J."/>
            <person name="Quan G."/>
            <person name="Lucarotti C.J."/>
            <person name="Roe A.D."/>
            <person name="Sperling F.A.H."/>
            <person name="Levesque R.C."/>
            <person name="Cusson M."/>
        </authorList>
    </citation>
    <scope>NUCLEOTIDE SEQUENCE [LARGE SCALE GENOMIC DNA]</scope>
    <source>
        <strain evidence="1">Glfc:IPQL:Cfum</strain>
    </source>
</reference>
<evidence type="ECO:0000313" key="1">
    <source>
        <dbReference type="EMBL" id="KAI8425583.1"/>
    </source>
</evidence>
<sequence length="301" mass="34914">MIDPSSSEEDSDDDRKKPPSNKLQPDLNTRLRKLVFEDHTAKEKIEKLEEDKKRRLQLYVFVSRCIAHPFNAKQPTDMTRRHTKLTPHQLETIQARFQSYHDVFLKSERVNRWSGPEHAATTTSVEVFRNNIEKRVRSLPEIDGLSKETVLTSWLAKFDCIMKGTGVLGDDDSKRPSRAQQQSLNAECILSKEQLYDMFQQILGVKKFEHQLLFNALLLDSADEQAAAIRRELDGRMQKVNEMERNRKLMPKFVLKEMESLYIEELKSSINLLMANLESLPVSKGGADSKYGLHKIKRYNH</sequence>
<feature type="non-terminal residue" evidence="1">
    <location>
        <position position="301"/>
    </location>
</feature>
<dbReference type="EMBL" id="CM046119">
    <property type="protein sequence ID" value="KAI8425583.1"/>
    <property type="molecule type" value="Genomic_DNA"/>
</dbReference>
<evidence type="ECO:0000313" key="2">
    <source>
        <dbReference type="Proteomes" id="UP001064048"/>
    </source>
</evidence>